<feature type="compositionally biased region" description="Basic and acidic residues" evidence="1">
    <location>
        <begin position="18"/>
        <end position="31"/>
    </location>
</feature>
<feature type="non-terminal residue" evidence="2">
    <location>
        <position position="111"/>
    </location>
</feature>
<dbReference type="Proteomes" id="UP000265520">
    <property type="component" value="Unassembled WGS sequence"/>
</dbReference>
<sequence>IADEPIVDEEKKKRKEKKKEEKKKLKADLESFKYLTEAEGQPKEKKKKKKKKSKSSEDHSESVPSASLQPSNEVKLAETNQSVPADTKVDESKVEETANQHNTTQDDTAVI</sequence>
<feature type="compositionally biased region" description="Polar residues" evidence="1">
    <location>
        <begin position="62"/>
        <end position="84"/>
    </location>
</feature>
<feature type="compositionally biased region" description="Basic and acidic residues" evidence="1">
    <location>
        <begin position="87"/>
        <end position="98"/>
    </location>
</feature>
<proteinExistence type="predicted"/>
<dbReference type="EMBL" id="LXQA010322739">
    <property type="protein sequence ID" value="MCI43845.1"/>
    <property type="molecule type" value="Genomic_DNA"/>
</dbReference>
<feature type="non-terminal residue" evidence="2">
    <location>
        <position position="1"/>
    </location>
</feature>
<reference evidence="2 3" key="1">
    <citation type="journal article" date="2018" name="Front. Plant Sci.">
        <title>Red Clover (Trifolium pratense) and Zigzag Clover (T. medium) - A Picture of Genomic Similarities and Differences.</title>
        <authorList>
            <person name="Dluhosova J."/>
            <person name="Istvanek J."/>
            <person name="Nedelnik J."/>
            <person name="Repkova J."/>
        </authorList>
    </citation>
    <scope>NUCLEOTIDE SEQUENCE [LARGE SCALE GENOMIC DNA]</scope>
    <source>
        <strain evidence="3">cv. 10/8</strain>
        <tissue evidence="2">Leaf</tissue>
    </source>
</reference>
<evidence type="ECO:0000313" key="2">
    <source>
        <dbReference type="EMBL" id="MCI43845.1"/>
    </source>
</evidence>
<feature type="compositionally biased region" description="Basic residues" evidence="1">
    <location>
        <begin position="44"/>
        <end position="53"/>
    </location>
</feature>
<dbReference type="AlphaFoldDB" id="A0A392S7I1"/>
<keyword evidence="3" id="KW-1185">Reference proteome</keyword>
<accession>A0A392S7I1</accession>
<evidence type="ECO:0000313" key="3">
    <source>
        <dbReference type="Proteomes" id="UP000265520"/>
    </source>
</evidence>
<feature type="region of interest" description="Disordered" evidence="1">
    <location>
        <begin position="1"/>
        <end position="111"/>
    </location>
</feature>
<evidence type="ECO:0000256" key="1">
    <source>
        <dbReference type="SAM" id="MobiDB-lite"/>
    </source>
</evidence>
<comment type="caution">
    <text evidence="2">The sequence shown here is derived from an EMBL/GenBank/DDBJ whole genome shotgun (WGS) entry which is preliminary data.</text>
</comment>
<protein>
    <submittedName>
        <fullName evidence="2">Uncharacterized protein</fullName>
    </submittedName>
</protein>
<organism evidence="2 3">
    <name type="scientific">Trifolium medium</name>
    <dbReference type="NCBI Taxonomy" id="97028"/>
    <lineage>
        <taxon>Eukaryota</taxon>
        <taxon>Viridiplantae</taxon>
        <taxon>Streptophyta</taxon>
        <taxon>Embryophyta</taxon>
        <taxon>Tracheophyta</taxon>
        <taxon>Spermatophyta</taxon>
        <taxon>Magnoliopsida</taxon>
        <taxon>eudicotyledons</taxon>
        <taxon>Gunneridae</taxon>
        <taxon>Pentapetalae</taxon>
        <taxon>rosids</taxon>
        <taxon>fabids</taxon>
        <taxon>Fabales</taxon>
        <taxon>Fabaceae</taxon>
        <taxon>Papilionoideae</taxon>
        <taxon>50 kb inversion clade</taxon>
        <taxon>NPAAA clade</taxon>
        <taxon>Hologalegina</taxon>
        <taxon>IRL clade</taxon>
        <taxon>Trifolieae</taxon>
        <taxon>Trifolium</taxon>
    </lineage>
</organism>
<feature type="compositionally biased region" description="Polar residues" evidence="1">
    <location>
        <begin position="99"/>
        <end position="111"/>
    </location>
</feature>
<name>A0A392S7I1_9FABA</name>